<dbReference type="AlphaFoldDB" id="A0AAW9MNW9"/>
<dbReference type="GO" id="GO:0015768">
    <property type="term" value="P:maltose transport"/>
    <property type="evidence" value="ECO:0007669"/>
    <property type="project" value="TreeGrafter"/>
</dbReference>
<keyword evidence="7" id="KW-1185">Reference proteome</keyword>
<dbReference type="EMBL" id="JAYKOT010000001">
    <property type="protein sequence ID" value="MEB3428706.1"/>
    <property type="molecule type" value="Genomic_DNA"/>
</dbReference>
<comment type="similarity">
    <text evidence="1">Belongs to the bacterial solute-binding protein 1 family.</text>
</comment>
<reference evidence="6 7" key="1">
    <citation type="submission" date="2024-01" db="EMBL/GenBank/DDBJ databases">
        <title>Complete genome sequence of Citroniella saccharovorans strain M6.X9, isolated from human fecal sample.</title>
        <authorList>
            <person name="Cheng G."/>
            <person name="Westerholm M."/>
            <person name="Schnurer A."/>
        </authorList>
    </citation>
    <scope>NUCLEOTIDE SEQUENCE [LARGE SCALE GENOMIC DNA]</scope>
    <source>
        <strain evidence="6 7">DSM 29873</strain>
    </source>
</reference>
<name>A0AAW9MNW9_9FIRM</name>
<dbReference type="CDD" id="cd13585">
    <property type="entry name" value="PBP2_TMBP_like"/>
    <property type="match status" value="1"/>
</dbReference>
<keyword evidence="3 5" id="KW-0732">Signal</keyword>
<evidence type="ECO:0000256" key="1">
    <source>
        <dbReference type="ARBA" id="ARBA00008520"/>
    </source>
</evidence>
<gene>
    <name evidence="6" type="ORF">VLK81_01480</name>
</gene>
<evidence type="ECO:0000313" key="6">
    <source>
        <dbReference type="EMBL" id="MEB3428706.1"/>
    </source>
</evidence>
<feature type="signal peptide" evidence="5">
    <location>
        <begin position="1"/>
        <end position="25"/>
    </location>
</feature>
<dbReference type="GO" id="GO:0042956">
    <property type="term" value="P:maltodextrin transmembrane transport"/>
    <property type="evidence" value="ECO:0007669"/>
    <property type="project" value="TreeGrafter"/>
</dbReference>
<accession>A0AAW9MNW9</accession>
<comment type="caution">
    <text evidence="6">The sequence shown here is derived from an EMBL/GenBank/DDBJ whole genome shotgun (WGS) entry which is preliminary data.</text>
</comment>
<dbReference type="InterPro" id="IPR006059">
    <property type="entry name" value="SBP"/>
</dbReference>
<evidence type="ECO:0000256" key="5">
    <source>
        <dbReference type="SAM" id="SignalP"/>
    </source>
</evidence>
<protein>
    <submittedName>
        <fullName evidence="6">Sugar ABC transporter substrate-binding protein</fullName>
    </submittedName>
</protein>
<dbReference type="Proteomes" id="UP001357733">
    <property type="component" value="Unassembled WGS sequence"/>
</dbReference>
<dbReference type="RefSeq" id="WP_324618739.1">
    <property type="nucleotide sequence ID" value="NZ_JAYKOT010000001.1"/>
</dbReference>
<dbReference type="PANTHER" id="PTHR30061:SF50">
    <property type="entry name" value="MALTOSE_MALTODEXTRIN-BINDING PERIPLASMIC PROTEIN"/>
    <property type="match status" value="1"/>
</dbReference>
<feature type="chain" id="PRO_5043802011" evidence="5">
    <location>
        <begin position="26"/>
        <end position="420"/>
    </location>
</feature>
<keyword evidence="2" id="KW-0813">Transport</keyword>
<organism evidence="6 7">
    <name type="scientific">Citroniella saccharovorans</name>
    <dbReference type="NCBI Taxonomy" id="2053367"/>
    <lineage>
        <taxon>Bacteria</taxon>
        <taxon>Bacillati</taxon>
        <taxon>Bacillota</taxon>
        <taxon>Tissierellia</taxon>
        <taxon>Tissierellales</taxon>
        <taxon>Peptoniphilaceae</taxon>
        <taxon>Citroniella</taxon>
    </lineage>
</organism>
<evidence type="ECO:0000256" key="4">
    <source>
        <dbReference type="SAM" id="MobiDB-lite"/>
    </source>
</evidence>
<dbReference type="Gene3D" id="3.40.190.10">
    <property type="entry name" value="Periplasmic binding protein-like II"/>
    <property type="match status" value="1"/>
</dbReference>
<feature type="compositionally biased region" description="Polar residues" evidence="4">
    <location>
        <begin position="36"/>
        <end position="49"/>
    </location>
</feature>
<sequence>MKAKFRLILSLVLAMVIFASCTKDANNGKKTDDNTNGKTETSTSDNTGTGEVTLKVLVPGFDEGYLKDQLSSAIEKYESENKNVKIEVVSAGWEELNSKVVQLYQAKQSPDIMLLGSRSLKQFKELGILENLDSYITDEIQKERVSNVMDTGKIDGGQYGIPMAFSSRALFYRKDLIQAPPTTWDELLEISEKVAKENNMKGFAFPTDIQSGTDELLNFFYQGGGRIVDENGNFVIDSPENIETLTFLSKFKDIIPDPVSTKRDEQSKMFINGDLAMFVSGAWEIPNLDEANAEYGIAKLPKGKQESVTLVTDSYVMSSISEHKDEAFKFIEFMINPEIQKTVTDAYNWFPVTKAEESRDRYKEENMKPFMEIIPNGIPEPHVPNWDEFNKSFTIAVQKGLTGQASPEEALKTCQEEVNK</sequence>
<dbReference type="SUPFAM" id="SSF53850">
    <property type="entry name" value="Periplasmic binding protein-like II"/>
    <property type="match status" value="1"/>
</dbReference>
<evidence type="ECO:0000256" key="2">
    <source>
        <dbReference type="ARBA" id="ARBA00022448"/>
    </source>
</evidence>
<evidence type="ECO:0000256" key="3">
    <source>
        <dbReference type="ARBA" id="ARBA00022729"/>
    </source>
</evidence>
<dbReference type="GO" id="GO:0055052">
    <property type="term" value="C:ATP-binding cassette (ABC) transporter complex, substrate-binding subunit-containing"/>
    <property type="evidence" value="ECO:0007669"/>
    <property type="project" value="TreeGrafter"/>
</dbReference>
<dbReference type="GO" id="GO:1901982">
    <property type="term" value="F:maltose binding"/>
    <property type="evidence" value="ECO:0007669"/>
    <property type="project" value="TreeGrafter"/>
</dbReference>
<feature type="region of interest" description="Disordered" evidence="4">
    <location>
        <begin position="27"/>
        <end position="49"/>
    </location>
</feature>
<proteinExistence type="inferred from homology"/>
<dbReference type="Pfam" id="PF13416">
    <property type="entry name" value="SBP_bac_8"/>
    <property type="match status" value="1"/>
</dbReference>
<dbReference type="PANTHER" id="PTHR30061">
    <property type="entry name" value="MALTOSE-BINDING PERIPLASMIC PROTEIN"/>
    <property type="match status" value="1"/>
</dbReference>
<dbReference type="PROSITE" id="PS51257">
    <property type="entry name" value="PROKAR_LIPOPROTEIN"/>
    <property type="match status" value="1"/>
</dbReference>
<evidence type="ECO:0000313" key="7">
    <source>
        <dbReference type="Proteomes" id="UP001357733"/>
    </source>
</evidence>